<dbReference type="Gene3D" id="3.40.50.720">
    <property type="entry name" value="NAD(P)-binding Rossmann-like Domain"/>
    <property type="match status" value="1"/>
</dbReference>
<dbReference type="Pfam" id="PF01370">
    <property type="entry name" value="Epimerase"/>
    <property type="match status" value="1"/>
</dbReference>
<proteinExistence type="inferred from homology"/>
<dbReference type="SUPFAM" id="SSF51735">
    <property type="entry name" value="NAD(P)-binding Rossmann-fold domains"/>
    <property type="match status" value="1"/>
</dbReference>
<evidence type="ECO:0000256" key="2">
    <source>
        <dbReference type="ARBA" id="ARBA00007637"/>
    </source>
</evidence>
<comment type="caution">
    <text evidence="4">The sequence shown here is derived from an EMBL/GenBank/DDBJ whole genome shotgun (WGS) entry which is preliminary data.</text>
</comment>
<keyword evidence="5" id="KW-1185">Reference proteome</keyword>
<dbReference type="PANTHER" id="PTHR43000">
    <property type="entry name" value="DTDP-D-GLUCOSE 4,6-DEHYDRATASE-RELATED"/>
    <property type="match status" value="1"/>
</dbReference>
<comment type="pathway">
    <text evidence="1">Bacterial outer membrane biogenesis; LPS O-antigen biosynthesis.</text>
</comment>
<feature type="domain" description="NAD-dependent epimerase/dehydratase" evidence="3">
    <location>
        <begin position="4"/>
        <end position="226"/>
    </location>
</feature>
<dbReference type="RefSeq" id="WP_183661656.1">
    <property type="nucleotide sequence ID" value="NZ_JACHXN010000004.1"/>
</dbReference>
<name>A0A839U655_9HYPH</name>
<dbReference type="EMBL" id="JACHXN010000004">
    <property type="protein sequence ID" value="MBB3145403.1"/>
    <property type="molecule type" value="Genomic_DNA"/>
</dbReference>
<evidence type="ECO:0000256" key="1">
    <source>
        <dbReference type="ARBA" id="ARBA00005125"/>
    </source>
</evidence>
<dbReference type="CDD" id="cd08946">
    <property type="entry name" value="SDR_e"/>
    <property type="match status" value="1"/>
</dbReference>
<evidence type="ECO:0000313" key="4">
    <source>
        <dbReference type="EMBL" id="MBB3145403.1"/>
    </source>
</evidence>
<reference evidence="4 5" key="1">
    <citation type="submission" date="2020-08" db="EMBL/GenBank/DDBJ databases">
        <title>Genomic Encyclopedia of Type Strains, Phase III (KMG-III): the genomes of soil and plant-associated and newly described type strains.</title>
        <authorList>
            <person name="Whitman W."/>
        </authorList>
    </citation>
    <scope>NUCLEOTIDE SEQUENCE [LARGE SCALE GENOMIC DNA]</scope>
    <source>
        <strain evidence="4 5">CECT 7015</strain>
    </source>
</reference>
<evidence type="ECO:0000313" key="5">
    <source>
        <dbReference type="Proteomes" id="UP000554520"/>
    </source>
</evidence>
<gene>
    <name evidence="4" type="ORF">FHS21_001808</name>
</gene>
<dbReference type="Proteomes" id="UP000554520">
    <property type="component" value="Unassembled WGS sequence"/>
</dbReference>
<protein>
    <submittedName>
        <fullName evidence="4">Nucleoside-diphosphate-sugar epimerase</fullName>
    </submittedName>
</protein>
<evidence type="ECO:0000259" key="3">
    <source>
        <dbReference type="Pfam" id="PF01370"/>
    </source>
</evidence>
<accession>A0A839U655</accession>
<organism evidence="4 5">
    <name type="scientific">Phyllobacterium trifolii</name>
    <dbReference type="NCBI Taxonomy" id="300193"/>
    <lineage>
        <taxon>Bacteria</taxon>
        <taxon>Pseudomonadati</taxon>
        <taxon>Pseudomonadota</taxon>
        <taxon>Alphaproteobacteria</taxon>
        <taxon>Hyphomicrobiales</taxon>
        <taxon>Phyllobacteriaceae</taxon>
        <taxon>Phyllobacterium</taxon>
    </lineage>
</organism>
<dbReference type="InterPro" id="IPR036291">
    <property type="entry name" value="NAD(P)-bd_dom_sf"/>
</dbReference>
<sequence>MTRILVTGGAGFLGGWILKALTAQGHAVRIFDRAVDRRILREIAGEQADRVEWFQGDITDGDALNEAARDCSSIIHLAALLTPACKNDPILGAKVNLIGTLNVFEAAKTNGIRRVAYASSAAVFGPDDGAAPYPVTHYGAFKLACEGSARAYWHDAGIASIGLRPTVVYGPGREVGLTAGPTIACREAVLGNAYTIGYSGPQDLVFVADVAAAFAAAATRSFEGAHAISLGGATEDVPDVIAAIVDEVPGARIDFAGPAVPMAPDIAPTDNRTLLGAMPFTPLREGISHTVSHYRSMAARS</sequence>
<comment type="similarity">
    <text evidence="2">Belongs to the NAD(P)-dependent epimerase/dehydratase family.</text>
</comment>
<dbReference type="InterPro" id="IPR001509">
    <property type="entry name" value="Epimerase_deHydtase"/>
</dbReference>
<dbReference type="AlphaFoldDB" id="A0A839U655"/>